<evidence type="ECO:0000313" key="6">
    <source>
        <dbReference type="Proteomes" id="UP001469365"/>
    </source>
</evidence>
<evidence type="ECO:0000256" key="3">
    <source>
        <dbReference type="ARBA" id="ARBA00022840"/>
    </source>
</evidence>
<sequence length="257" mass="28850">MSYINVENLSKRFVRRGQLTEALSEVNLEIEQGSFVSFIGPSGCGKSTLLRIIGGLMGAEEGGITVGSRSPSEMQSDKQFGFVPQSPALFPWRTVLQNMNIPFEVNRKSTTDLSDAKGDPIELLHSVGLGDFMHAYPKELSGGMKQRVGIARAFASGAPILLMDEPFSALDEITRELLMHQLMKIWEQHKKTVIFVTHNIQEAVYLSDKVVIMSSRPGRITSEVHIDLPRPRVESVIESPEFYNYVGQLRELLRERW</sequence>
<evidence type="ECO:0000256" key="1">
    <source>
        <dbReference type="ARBA" id="ARBA00022448"/>
    </source>
</evidence>
<keyword evidence="1" id="KW-0813">Transport</keyword>
<dbReference type="PROSITE" id="PS50893">
    <property type="entry name" value="ABC_TRANSPORTER_2"/>
    <property type="match status" value="1"/>
</dbReference>
<dbReference type="Pfam" id="PF00005">
    <property type="entry name" value="ABC_tran"/>
    <property type="match status" value="1"/>
</dbReference>
<keyword evidence="2" id="KW-0547">Nucleotide-binding</keyword>
<keyword evidence="6" id="KW-1185">Reference proteome</keyword>
<protein>
    <submittedName>
        <fullName evidence="5">ABC transporter ATP-binding protein</fullName>
    </submittedName>
</protein>
<dbReference type="PROSITE" id="PS00211">
    <property type="entry name" value="ABC_TRANSPORTER_1"/>
    <property type="match status" value="1"/>
</dbReference>
<dbReference type="CDD" id="cd03293">
    <property type="entry name" value="ABC_NrtD_SsuB_transporters"/>
    <property type="match status" value="1"/>
</dbReference>
<dbReference type="InterPro" id="IPR050166">
    <property type="entry name" value="ABC_transporter_ATP-bind"/>
</dbReference>
<dbReference type="InterPro" id="IPR027417">
    <property type="entry name" value="P-loop_NTPase"/>
</dbReference>
<name>A0ABU9DNZ1_9BACL</name>
<dbReference type="InterPro" id="IPR003439">
    <property type="entry name" value="ABC_transporter-like_ATP-bd"/>
</dbReference>
<gene>
    <name evidence="5" type="ORF">WMW72_21330</name>
</gene>
<dbReference type="PANTHER" id="PTHR42788">
    <property type="entry name" value="TAURINE IMPORT ATP-BINDING PROTEIN-RELATED"/>
    <property type="match status" value="1"/>
</dbReference>
<dbReference type="Gene3D" id="3.40.50.300">
    <property type="entry name" value="P-loop containing nucleotide triphosphate hydrolases"/>
    <property type="match status" value="1"/>
</dbReference>
<dbReference type="SUPFAM" id="SSF52540">
    <property type="entry name" value="P-loop containing nucleoside triphosphate hydrolases"/>
    <property type="match status" value="1"/>
</dbReference>
<dbReference type="RefSeq" id="WP_341417596.1">
    <property type="nucleotide sequence ID" value="NZ_JBBPCC010000015.1"/>
</dbReference>
<keyword evidence="3 5" id="KW-0067">ATP-binding</keyword>
<accession>A0ABU9DNZ1</accession>
<dbReference type="Proteomes" id="UP001469365">
    <property type="component" value="Unassembled WGS sequence"/>
</dbReference>
<organism evidence="5 6">
    <name type="scientific">Paenibacillus filicis</name>
    <dbReference type="NCBI Taxonomy" id="669464"/>
    <lineage>
        <taxon>Bacteria</taxon>
        <taxon>Bacillati</taxon>
        <taxon>Bacillota</taxon>
        <taxon>Bacilli</taxon>
        <taxon>Bacillales</taxon>
        <taxon>Paenibacillaceae</taxon>
        <taxon>Paenibacillus</taxon>
    </lineage>
</organism>
<dbReference type="InterPro" id="IPR017871">
    <property type="entry name" value="ABC_transporter-like_CS"/>
</dbReference>
<reference evidence="5 6" key="1">
    <citation type="submission" date="2024-04" db="EMBL/GenBank/DDBJ databases">
        <title>draft genome sequnece of Paenibacillus filicis.</title>
        <authorList>
            <person name="Kim D.-U."/>
        </authorList>
    </citation>
    <scope>NUCLEOTIDE SEQUENCE [LARGE SCALE GENOMIC DNA]</scope>
    <source>
        <strain evidence="5 6">KACC14197</strain>
    </source>
</reference>
<proteinExistence type="predicted"/>
<dbReference type="InterPro" id="IPR003593">
    <property type="entry name" value="AAA+_ATPase"/>
</dbReference>
<dbReference type="SMART" id="SM00382">
    <property type="entry name" value="AAA"/>
    <property type="match status" value="1"/>
</dbReference>
<evidence type="ECO:0000256" key="2">
    <source>
        <dbReference type="ARBA" id="ARBA00022741"/>
    </source>
</evidence>
<evidence type="ECO:0000259" key="4">
    <source>
        <dbReference type="PROSITE" id="PS50893"/>
    </source>
</evidence>
<dbReference type="PANTHER" id="PTHR42788:SF13">
    <property type="entry name" value="ALIPHATIC SULFONATES IMPORT ATP-BINDING PROTEIN SSUB"/>
    <property type="match status" value="1"/>
</dbReference>
<feature type="domain" description="ABC transporter" evidence="4">
    <location>
        <begin position="4"/>
        <end position="240"/>
    </location>
</feature>
<evidence type="ECO:0000313" key="5">
    <source>
        <dbReference type="EMBL" id="MEK8130454.1"/>
    </source>
</evidence>
<dbReference type="GO" id="GO:0005524">
    <property type="term" value="F:ATP binding"/>
    <property type="evidence" value="ECO:0007669"/>
    <property type="project" value="UniProtKB-KW"/>
</dbReference>
<dbReference type="EMBL" id="JBBPCC010000015">
    <property type="protein sequence ID" value="MEK8130454.1"/>
    <property type="molecule type" value="Genomic_DNA"/>
</dbReference>
<comment type="caution">
    <text evidence="5">The sequence shown here is derived from an EMBL/GenBank/DDBJ whole genome shotgun (WGS) entry which is preliminary data.</text>
</comment>